<evidence type="ECO:0000313" key="1">
    <source>
        <dbReference type="EMBL" id="MXQ74203.1"/>
    </source>
</evidence>
<dbReference type="InterPro" id="IPR011855">
    <property type="entry name" value="Phgtail_TP901_1"/>
</dbReference>
<dbReference type="EMBL" id="WUUQ01000004">
    <property type="protein sequence ID" value="MXQ74203.1"/>
    <property type="molecule type" value="Genomic_DNA"/>
</dbReference>
<evidence type="ECO:0000313" key="2">
    <source>
        <dbReference type="Proteomes" id="UP000434036"/>
    </source>
</evidence>
<reference evidence="1 2" key="2">
    <citation type="submission" date="2020-01" db="EMBL/GenBank/DDBJ databases">
        <title>Clostridiaceae sp. nov. isolated from the gut of human by culturomics.</title>
        <authorList>
            <person name="Chang Y."/>
        </authorList>
    </citation>
    <scope>NUCLEOTIDE SEQUENCE [LARGE SCALE GENOMIC DNA]</scope>
    <source>
        <strain evidence="1 2">DONG20-135</strain>
    </source>
</reference>
<keyword evidence="2" id="KW-1185">Reference proteome</keyword>
<comment type="caution">
    <text evidence="1">The sequence shown here is derived from an EMBL/GenBank/DDBJ whole genome shotgun (WGS) entry which is preliminary data.</text>
</comment>
<protein>
    <recommendedName>
        <fullName evidence="3">Phage major tail protein, TP901-1 family</fullName>
    </recommendedName>
</protein>
<dbReference type="AlphaFoldDB" id="A0A6N8UBV0"/>
<gene>
    <name evidence="1" type="ORF">GSF08_09670</name>
</gene>
<dbReference type="NCBIfam" id="NF047353">
    <property type="entry name" value="tube_lmo2291"/>
    <property type="match status" value="1"/>
</dbReference>
<dbReference type="Pfam" id="PF06199">
    <property type="entry name" value="Phage_tail_2"/>
    <property type="match status" value="1"/>
</dbReference>
<reference evidence="1 2" key="1">
    <citation type="submission" date="2019-12" db="EMBL/GenBank/DDBJ databases">
        <authorList>
            <person name="Yang R."/>
        </authorList>
    </citation>
    <scope>NUCLEOTIDE SEQUENCE [LARGE SCALE GENOMIC DNA]</scope>
    <source>
        <strain evidence="1 2">DONG20-135</strain>
    </source>
</reference>
<name>A0A6N8UBV0_9FIRM</name>
<evidence type="ECO:0008006" key="3">
    <source>
        <dbReference type="Google" id="ProtNLM"/>
    </source>
</evidence>
<dbReference type="Proteomes" id="UP000434036">
    <property type="component" value="Unassembled WGS sequence"/>
</dbReference>
<sequence>MIMNGVFPVYNMTFKIGSKGLTSAEADMVSVKDMESFSIAMENGTENWTPLDGSGWARSLMTAKKMTISLKGKRCIGDAGNDYVAAAAYKDAADCATKVIVDFPDGATLAFDCVLDVKTIGGDSTNITPLEFDMIANGRPVYTPAAEKA</sequence>
<organism evidence="1 2">
    <name type="scientific">Copranaerobaculum intestinale</name>
    <dbReference type="NCBI Taxonomy" id="2692629"/>
    <lineage>
        <taxon>Bacteria</taxon>
        <taxon>Bacillati</taxon>
        <taxon>Bacillota</taxon>
        <taxon>Erysipelotrichia</taxon>
        <taxon>Erysipelotrichales</taxon>
        <taxon>Erysipelotrichaceae</taxon>
        <taxon>Copranaerobaculum</taxon>
    </lineage>
</organism>
<proteinExistence type="predicted"/>
<accession>A0A6N8UBV0</accession>